<feature type="compositionally biased region" description="Acidic residues" evidence="2">
    <location>
        <begin position="39"/>
        <end position="50"/>
    </location>
</feature>
<dbReference type="EMBL" id="CAMXCT010003164">
    <property type="protein sequence ID" value="CAI4002817.1"/>
    <property type="molecule type" value="Genomic_DNA"/>
</dbReference>
<proteinExistence type="predicted"/>
<dbReference type="Proteomes" id="UP001152797">
    <property type="component" value="Unassembled WGS sequence"/>
</dbReference>
<keyword evidence="5" id="KW-1185">Reference proteome</keyword>
<feature type="region of interest" description="Disordered" evidence="2">
    <location>
        <begin position="144"/>
        <end position="203"/>
    </location>
</feature>
<feature type="region of interest" description="Disordered" evidence="2">
    <location>
        <begin position="15"/>
        <end position="60"/>
    </location>
</feature>
<dbReference type="EMBL" id="CAMXCT030003164">
    <property type="protein sequence ID" value="CAL4790129.1"/>
    <property type="molecule type" value="Genomic_DNA"/>
</dbReference>
<dbReference type="AlphaFoldDB" id="A0A9P1GA59"/>
<gene>
    <name evidence="3" type="ORF">C1SCF055_LOCUS28736</name>
</gene>
<evidence type="ECO:0000313" key="5">
    <source>
        <dbReference type="Proteomes" id="UP001152797"/>
    </source>
</evidence>
<organism evidence="3">
    <name type="scientific">Cladocopium goreaui</name>
    <dbReference type="NCBI Taxonomy" id="2562237"/>
    <lineage>
        <taxon>Eukaryota</taxon>
        <taxon>Sar</taxon>
        <taxon>Alveolata</taxon>
        <taxon>Dinophyceae</taxon>
        <taxon>Suessiales</taxon>
        <taxon>Symbiodiniaceae</taxon>
        <taxon>Cladocopium</taxon>
    </lineage>
</organism>
<comment type="caution">
    <text evidence="3">The sequence shown here is derived from an EMBL/GenBank/DDBJ whole genome shotgun (WGS) entry which is preliminary data.</text>
</comment>
<feature type="compositionally biased region" description="Basic and acidic residues" evidence="2">
    <location>
        <begin position="155"/>
        <end position="170"/>
    </location>
</feature>
<evidence type="ECO:0000256" key="2">
    <source>
        <dbReference type="SAM" id="MobiDB-lite"/>
    </source>
</evidence>
<feature type="compositionally biased region" description="Low complexity" evidence="2">
    <location>
        <begin position="144"/>
        <end position="154"/>
    </location>
</feature>
<protein>
    <submittedName>
        <fullName evidence="3">Uncharacterized protein</fullName>
    </submittedName>
</protein>
<evidence type="ECO:0000313" key="3">
    <source>
        <dbReference type="EMBL" id="CAI4002817.1"/>
    </source>
</evidence>
<dbReference type="EMBL" id="CAMXCT020003164">
    <property type="protein sequence ID" value="CAL1156192.1"/>
    <property type="molecule type" value="Genomic_DNA"/>
</dbReference>
<feature type="compositionally biased region" description="Basic and acidic residues" evidence="2">
    <location>
        <begin position="177"/>
        <end position="203"/>
    </location>
</feature>
<accession>A0A9P1GA59</accession>
<dbReference type="OrthoDB" id="365880at2759"/>
<reference evidence="3" key="1">
    <citation type="submission" date="2022-10" db="EMBL/GenBank/DDBJ databases">
        <authorList>
            <person name="Chen Y."/>
            <person name="Dougan E. K."/>
            <person name="Chan C."/>
            <person name="Rhodes N."/>
            <person name="Thang M."/>
        </authorList>
    </citation>
    <scope>NUCLEOTIDE SEQUENCE</scope>
</reference>
<feature type="coiled-coil region" evidence="1">
    <location>
        <begin position="302"/>
        <end position="344"/>
    </location>
</feature>
<name>A0A9P1GA59_9DINO</name>
<reference evidence="4 5" key="2">
    <citation type="submission" date="2024-05" db="EMBL/GenBank/DDBJ databases">
        <authorList>
            <person name="Chen Y."/>
            <person name="Shah S."/>
            <person name="Dougan E. K."/>
            <person name="Thang M."/>
            <person name="Chan C."/>
        </authorList>
    </citation>
    <scope>NUCLEOTIDE SEQUENCE [LARGE SCALE GENOMIC DNA]</scope>
</reference>
<sequence>MTLRTALCAENDKWWGSWEKAGSRKKGHKEKNKDGPALAEDDDAEGDFWDMPDTSAPDAEGGLDRWTLGRLPGHEQAAEDGMAVPKAMPNNALTVEALERDHLAAAPTVAPQVAAPAPMNAPSGNWMVDGLPPPQQDLLAALGAPVAASSSSAPAEDRNQDRPERGEKGRGKGKKGKDREKGAEGEKERLERIDRSDDPRRQAVEQVGEVVTVRKHSSMGCAVVSMTDVRVRQAIVAEGNECTINGLKVQIKPHHNKDTKEEVLTDLFVAWGRQVEKVSPLSEEKIAQYFDKKYKDIIAGWKAAEEERRQAEEQQRQEIVLKQRTEERRRYEEEEQKRRQQEAEQQQKWMSQQWMQQAGGVVPQGGAVRGMGATADAYQAQLQQQQPQQQQQAAAMQWNPSQQQQWMQAMAYQAQGWQMAQRGLQMQGMAQAASGQDQADWRAYYQQYVDQQQRGQNAFAAQQQAGGYQNQQAFNYGTYSRGERI</sequence>
<keyword evidence="1" id="KW-0175">Coiled coil</keyword>
<evidence type="ECO:0000313" key="4">
    <source>
        <dbReference type="EMBL" id="CAL4790129.1"/>
    </source>
</evidence>
<evidence type="ECO:0000256" key="1">
    <source>
        <dbReference type="SAM" id="Coils"/>
    </source>
</evidence>